<evidence type="ECO:0000313" key="1">
    <source>
        <dbReference type="EMBL" id="CAG6478248.1"/>
    </source>
</evidence>
<dbReference type="AlphaFoldDB" id="A0A8D8BPK5"/>
<accession>A0A8D8BPK5</accession>
<dbReference type="EMBL" id="HBUE01082742">
    <property type="protein sequence ID" value="CAG6478248.1"/>
    <property type="molecule type" value="Transcribed_RNA"/>
</dbReference>
<proteinExistence type="predicted"/>
<protein>
    <submittedName>
        <fullName evidence="1">(northern house mosquito) hypothetical protein</fullName>
    </submittedName>
</protein>
<name>A0A8D8BPK5_CULPI</name>
<reference evidence="1" key="1">
    <citation type="submission" date="2021-05" db="EMBL/GenBank/DDBJ databases">
        <authorList>
            <person name="Alioto T."/>
            <person name="Alioto T."/>
            <person name="Gomez Garrido J."/>
        </authorList>
    </citation>
    <scope>NUCLEOTIDE SEQUENCE</scope>
</reference>
<organism evidence="1">
    <name type="scientific">Culex pipiens</name>
    <name type="common">House mosquito</name>
    <dbReference type="NCBI Taxonomy" id="7175"/>
    <lineage>
        <taxon>Eukaryota</taxon>
        <taxon>Metazoa</taxon>
        <taxon>Ecdysozoa</taxon>
        <taxon>Arthropoda</taxon>
        <taxon>Hexapoda</taxon>
        <taxon>Insecta</taxon>
        <taxon>Pterygota</taxon>
        <taxon>Neoptera</taxon>
        <taxon>Endopterygota</taxon>
        <taxon>Diptera</taxon>
        <taxon>Nematocera</taxon>
        <taxon>Culicoidea</taxon>
        <taxon>Culicidae</taxon>
        <taxon>Culicinae</taxon>
        <taxon>Culicini</taxon>
        <taxon>Culex</taxon>
        <taxon>Culex</taxon>
    </lineage>
</organism>
<sequence>MHLCAEIRFPWINTVRASPPQRSNCVANVKEISLDLTEVVITSSETMELELIFGMVRQIYSLPGQNKRIRVKKNLDAAQILSRIPAPSFSRLEMMIFLFDSCELRH</sequence>